<dbReference type="Pfam" id="PF08448">
    <property type="entry name" value="PAS_4"/>
    <property type="match status" value="1"/>
</dbReference>
<dbReference type="PROSITE" id="PS50113">
    <property type="entry name" value="PAC"/>
    <property type="match status" value="1"/>
</dbReference>
<evidence type="ECO:0000313" key="5">
    <source>
        <dbReference type="Proteomes" id="UP000636938"/>
    </source>
</evidence>
<dbReference type="CDD" id="cd01949">
    <property type="entry name" value="GGDEF"/>
    <property type="match status" value="1"/>
</dbReference>
<dbReference type="Pfam" id="PF00990">
    <property type="entry name" value="GGDEF"/>
    <property type="match status" value="1"/>
</dbReference>
<dbReference type="SUPFAM" id="SSF55073">
    <property type="entry name" value="Nucleotide cyclase"/>
    <property type="match status" value="1"/>
</dbReference>
<dbReference type="SMART" id="SM00065">
    <property type="entry name" value="GAF"/>
    <property type="match status" value="1"/>
</dbReference>
<dbReference type="PANTHER" id="PTHR43102:SF2">
    <property type="entry name" value="GAF DOMAIN-CONTAINING PROTEIN"/>
    <property type="match status" value="1"/>
</dbReference>
<dbReference type="InterPro" id="IPR035965">
    <property type="entry name" value="PAS-like_dom_sf"/>
</dbReference>
<evidence type="ECO:0000259" key="3">
    <source>
        <dbReference type="PROSITE" id="PS50887"/>
    </source>
</evidence>
<dbReference type="Gene3D" id="3.30.450.20">
    <property type="entry name" value="PAS domain"/>
    <property type="match status" value="2"/>
</dbReference>
<feature type="domain" description="PAC" evidence="2">
    <location>
        <begin position="247"/>
        <end position="299"/>
    </location>
</feature>
<dbReference type="SMART" id="SM00091">
    <property type="entry name" value="PAS"/>
    <property type="match status" value="1"/>
</dbReference>
<dbReference type="AlphaFoldDB" id="A0A8X8K1H0"/>
<reference evidence="4 5" key="1">
    <citation type="submission" date="2020-08" db="EMBL/GenBank/DDBJ databases">
        <title>A Genomic Blueprint of the Chicken Gut Microbiome.</title>
        <authorList>
            <person name="Gilroy R."/>
            <person name="Ravi A."/>
            <person name="Getino M."/>
            <person name="Pursley I."/>
            <person name="Horton D.L."/>
            <person name="Alikhan N.-F."/>
            <person name="Baker D."/>
            <person name="Gharbi K."/>
            <person name="Hall N."/>
            <person name="Watson M."/>
            <person name="Adriaenssens E.M."/>
            <person name="Foster-Nyarko E."/>
            <person name="Jarju S."/>
            <person name="Secka A."/>
            <person name="Antonio M."/>
            <person name="Oren A."/>
            <person name="Chaudhuri R."/>
            <person name="La Ragione R.M."/>
            <person name="Hildebrand F."/>
            <person name="Pallen M.J."/>
        </authorList>
    </citation>
    <scope>NUCLEOTIDE SEQUENCE [LARGE SCALE GENOMIC DNA]</scope>
    <source>
        <strain evidence="4 5">Sa5BUN4</strain>
    </source>
</reference>
<dbReference type="PROSITE" id="PS50112">
    <property type="entry name" value="PAS"/>
    <property type="match status" value="1"/>
</dbReference>
<dbReference type="InterPro" id="IPR013656">
    <property type="entry name" value="PAS_4"/>
</dbReference>
<feature type="domain" description="GGDEF" evidence="3">
    <location>
        <begin position="447"/>
        <end position="565"/>
    </location>
</feature>
<dbReference type="NCBIfam" id="TIGR00229">
    <property type="entry name" value="sensory_box"/>
    <property type="match status" value="1"/>
</dbReference>
<keyword evidence="5" id="KW-1185">Reference proteome</keyword>
<dbReference type="InterPro" id="IPR029787">
    <property type="entry name" value="Nucleotide_cyclase"/>
</dbReference>
<dbReference type="Pfam" id="PF01590">
    <property type="entry name" value="GAF"/>
    <property type="match status" value="1"/>
</dbReference>
<dbReference type="InterPro" id="IPR000700">
    <property type="entry name" value="PAS-assoc_C"/>
</dbReference>
<name>A0A8X8K1H0_9GAMM</name>
<comment type="caution">
    <text evidence="4">The sequence shown here is derived from an EMBL/GenBank/DDBJ whole genome shotgun (WGS) entry which is preliminary data.</text>
</comment>
<protein>
    <submittedName>
        <fullName evidence="4">Diguanylate cyclase</fullName>
    </submittedName>
</protein>
<proteinExistence type="predicted"/>
<organism evidence="4 5">
    <name type="scientific">Stenotrophomonas lacuserhaii</name>
    <dbReference type="NCBI Taxonomy" id="2760084"/>
    <lineage>
        <taxon>Bacteria</taxon>
        <taxon>Pseudomonadati</taxon>
        <taxon>Pseudomonadota</taxon>
        <taxon>Gammaproteobacteria</taxon>
        <taxon>Lysobacterales</taxon>
        <taxon>Lysobacteraceae</taxon>
        <taxon>Stenotrophomonas</taxon>
    </lineage>
</organism>
<dbReference type="InterPro" id="IPR043128">
    <property type="entry name" value="Rev_trsase/Diguanyl_cyclase"/>
</dbReference>
<evidence type="ECO:0000259" key="2">
    <source>
        <dbReference type="PROSITE" id="PS50113"/>
    </source>
</evidence>
<gene>
    <name evidence="4" type="ORF">H9654_01900</name>
</gene>
<dbReference type="RefSeq" id="WP_191768564.1">
    <property type="nucleotide sequence ID" value="NZ_JACSQS010000001.1"/>
</dbReference>
<evidence type="ECO:0000259" key="1">
    <source>
        <dbReference type="PROSITE" id="PS50112"/>
    </source>
</evidence>
<dbReference type="Gene3D" id="3.30.70.270">
    <property type="match status" value="1"/>
</dbReference>
<dbReference type="SUPFAM" id="SSF55785">
    <property type="entry name" value="PYP-like sensor domain (PAS domain)"/>
    <property type="match status" value="2"/>
</dbReference>
<dbReference type="EMBL" id="JACSQS010000001">
    <property type="protein sequence ID" value="MBD7952945.1"/>
    <property type="molecule type" value="Genomic_DNA"/>
</dbReference>
<dbReference type="InterPro" id="IPR000014">
    <property type="entry name" value="PAS"/>
</dbReference>
<dbReference type="PANTHER" id="PTHR43102">
    <property type="entry name" value="SLR1143 PROTEIN"/>
    <property type="match status" value="1"/>
</dbReference>
<dbReference type="NCBIfam" id="TIGR00254">
    <property type="entry name" value="GGDEF"/>
    <property type="match status" value="1"/>
</dbReference>
<feature type="domain" description="PAS" evidence="1">
    <location>
        <begin position="300"/>
        <end position="370"/>
    </location>
</feature>
<dbReference type="SUPFAM" id="SSF55781">
    <property type="entry name" value="GAF domain-like"/>
    <property type="match status" value="1"/>
</dbReference>
<evidence type="ECO:0000313" key="4">
    <source>
        <dbReference type="EMBL" id="MBD7952945.1"/>
    </source>
</evidence>
<dbReference type="SMART" id="SM00267">
    <property type="entry name" value="GGDEF"/>
    <property type="match status" value="1"/>
</dbReference>
<accession>A0A8X8K1H0</accession>
<dbReference type="CDD" id="cd00130">
    <property type="entry name" value="PAS"/>
    <property type="match status" value="1"/>
</dbReference>
<dbReference type="Proteomes" id="UP000636938">
    <property type="component" value="Unassembled WGS sequence"/>
</dbReference>
<dbReference type="InterPro" id="IPR003018">
    <property type="entry name" value="GAF"/>
</dbReference>
<dbReference type="PROSITE" id="PS50887">
    <property type="entry name" value="GGDEF"/>
    <property type="match status" value="1"/>
</dbReference>
<dbReference type="InterPro" id="IPR000160">
    <property type="entry name" value="GGDEF_dom"/>
</dbReference>
<dbReference type="Gene3D" id="3.30.450.40">
    <property type="match status" value="1"/>
</dbReference>
<sequence length="565" mass="62553">MTEDVRQSVLDSLRILDSDPEPFFDALTRAACAMAGMPIALISLVDGERQWFKSQVGLDGMRQTPRDISFCTWAIDSDAVFEIEDTTRDPRFSDNPLVVGAPNVRHYVGVPIQAGAGSRVGTLCLLSPEPGRLRPNEREALRGLAEAAARGMEQRAMLLTRMEEAVSLHARLQRSQAFLEQTNTAAKVGGWELSLATGELAWTRETHVLHGVQEGDAPSLRHALAFYLDEHARQLEEAMDACAATGSPIDLTLKTRPKDNREAWLHIVGRRTTDAAGTRLIGAIQDVTAQRAALEALAQSEARYRRLFQHSMGLICTHTLEGVVTSLNPAASLSLRRPEAEVIGHSLAAIIPLEKRSQLQDYLARIIENQSDSGVMELVAEDGSRRFWMYHNVLDNEADPPYVLGHAQDVTTQHLQEIQLQELAIRDPLTRCFNRRYLGELAHDQLSAWGCLVFDLDHFKEVNDQLGHAEGDAVLIAFVEFLSARLQPGEVVVRLGGDEFLVFVPGANLERLQALEASYAEHASQAPIRFSAGCAISRAAETVADTINRADLKLYERRRRERPGP</sequence>
<dbReference type="InterPro" id="IPR029016">
    <property type="entry name" value="GAF-like_dom_sf"/>
</dbReference>